<comment type="subcellular location">
    <subcellularLocation>
        <location evidence="1">Cell membrane</location>
        <topology evidence="1">Multi-pass membrane protein</topology>
    </subcellularLocation>
</comment>
<evidence type="ECO:0000256" key="8">
    <source>
        <dbReference type="SAM" id="Phobius"/>
    </source>
</evidence>
<feature type="transmembrane region" description="Helical" evidence="8">
    <location>
        <begin position="34"/>
        <end position="53"/>
    </location>
</feature>
<evidence type="ECO:0000256" key="5">
    <source>
        <dbReference type="ARBA" id="ARBA00022692"/>
    </source>
</evidence>
<evidence type="ECO:0000256" key="2">
    <source>
        <dbReference type="ARBA" id="ARBA00010068"/>
    </source>
</evidence>
<proteinExistence type="inferred from homology"/>
<reference evidence="10 12" key="2">
    <citation type="submission" date="2022-12" db="EMBL/GenBank/DDBJ databases">
        <title>Streptococcus alactolyticus LGM, complete genome.</title>
        <authorList>
            <person name="Liu Z."/>
            <person name="Mu C."/>
            <person name="Zhu W."/>
        </authorList>
    </citation>
    <scope>NUCLEOTIDE SEQUENCE [LARGE SCALE GENOMIC DNA]</scope>
    <source>
        <strain evidence="10 12">LGM</strain>
    </source>
</reference>
<dbReference type="EMBL" id="CP114883">
    <property type="protein sequence ID" value="WBB06586.1"/>
    <property type="molecule type" value="Genomic_DNA"/>
</dbReference>
<evidence type="ECO:0000313" key="11">
    <source>
        <dbReference type="Proteomes" id="UP000471052"/>
    </source>
</evidence>
<feature type="transmembrane region" description="Helical" evidence="8">
    <location>
        <begin position="146"/>
        <end position="168"/>
    </location>
</feature>
<name>A0A6N7X791_STRAY</name>
<dbReference type="AlphaFoldDB" id="A0A6N7X791"/>
<evidence type="ECO:0000313" key="12">
    <source>
        <dbReference type="Proteomes" id="UP001212085"/>
    </source>
</evidence>
<dbReference type="EMBL" id="VUNP01000034">
    <property type="protein sequence ID" value="MST54202.1"/>
    <property type="molecule type" value="Genomic_DNA"/>
</dbReference>
<evidence type="ECO:0000313" key="9">
    <source>
        <dbReference type="EMBL" id="MST54202.1"/>
    </source>
</evidence>
<keyword evidence="5 8" id="KW-0812">Transmembrane</keyword>
<feature type="transmembrane region" description="Helical" evidence="8">
    <location>
        <begin position="89"/>
        <end position="112"/>
    </location>
</feature>
<comment type="similarity">
    <text evidence="2">Belongs to the AmiS/UreI family.</text>
</comment>
<dbReference type="GO" id="GO:0005886">
    <property type="term" value="C:plasma membrane"/>
    <property type="evidence" value="ECO:0007669"/>
    <property type="project" value="UniProtKB-SubCell"/>
</dbReference>
<evidence type="ECO:0000256" key="3">
    <source>
        <dbReference type="ARBA" id="ARBA00022448"/>
    </source>
</evidence>
<keyword evidence="3" id="KW-0813">Transport</keyword>
<reference evidence="9 11" key="1">
    <citation type="submission" date="2019-08" db="EMBL/GenBank/DDBJ databases">
        <title>In-depth cultivation of the pig gut microbiome towards novel bacterial diversity and tailored functional studies.</title>
        <authorList>
            <person name="Wylensek D."/>
            <person name="Hitch T.C.A."/>
            <person name="Clavel T."/>
        </authorList>
    </citation>
    <scope>NUCLEOTIDE SEQUENCE [LARGE SCALE GENOMIC DNA]</scope>
    <source>
        <strain evidence="9 11">BL-178-WT-3A</strain>
    </source>
</reference>
<dbReference type="CDD" id="cd13428">
    <property type="entry name" value="UreI_AmiS"/>
    <property type="match status" value="1"/>
</dbReference>
<feature type="transmembrane region" description="Helical" evidence="8">
    <location>
        <begin position="118"/>
        <end position="139"/>
    </location>
</feature>
<dbReference type="InterPro" id="IPR038523">
    <property type="entry name" value="AmiSUreI_transpt_sf"/>
</dbReference>
<dbReference type="OrthoDB" id="6636366at2"/>
<sequence>MLGVVLLYVGIVLISNGLYRLEGIQDKSNAVMNIFTGGLGLILNIIAIAYGNATGQDALWFYGSATGLLFAFTYLYTAINTIFDLDQRLYGWFSLFVAINSIPAGLLCMTSGYGGNAIYGIIFWLWGLLWLTAFIEINLKKNLGKFVPFLAIFEGIVTAWIPGFLMLVNMWPK</sequence>
<keyword evidence="4" id="KW-1003">Cell membrane</keyword>
<dbReference type="Proteomes" id="UP001212085">
    <property type="component" value="Chromosome"/>
</dbReference>
<gene>
    <name evidence="9" type="ORF">FYJ82_07410</name>
    <name evidence="10" type="ORF">O6R09_01140</name>
</gene>
<dbReference type="InterPro" id="IPR003211">
    <property type="entry name" value="AmiSUreI_transpt"/>
</dbReference>
<evidence type="ECO:0000256" key="4">
    <source>
        <dbReference type="ARBA" id="ARBA00022475"/>
    </source>
</evidence>
<keyword evidence="6 8" id="KW-1133">Transmembrane helix</keyword>
<protein>
    <submittedName>
        <fullName evidence="9">Acid-activated urea channel</fullName>
    </submittedName>
    <submittedName>
        <fullName evidence="10">AmiS/UreI family transporter</fullName>
    </submittedName>
</protein>
<keyword evidence="7 8" id="KW-0472">Membrane</keyword>
<evidence type="ECO:0000256" key="7">
    <source>
        <dbReference type="ARBA" id="ARBA00023136"/>
    </source>
</evidence>
<evidence type="ECO:0000313" key="10">
    <source>
        <dbReference type="EMBL" id="WBB06586.1"/>
    </source>
</evidence>
<evidence type="ECO:0000256" key="1">
    <source>
        <dbReference type="ARBA" id="ARBA00004651"/>
    </source>
</evidence>
<accession>A0A6N7X791</accession>
<dbReference type="Proteomes" id="UP000471052">
    <property type="component" value="Unassembled WGS sequence"/>
</dbReference>
<feature type="transmembrane region" description="Helical" evidence="8">
    <location>
        <begin position="59"/>
        <end position="77"/>
    </location>
</feature>
<keyword evidence="12" id="KW-1185">Reference proteome</keyword>
<dbReference type="Gene3D" id="1.25.40.600">
    <property type="match status" value="1"/>
</dbReference>
<organism evidence="9 11">
    <name type="scientific">Streptococcus alactolyticus</name>
    <dbReference type="NCBI Taxonomy" id="29389"/>
    <lineage>
        <taxon>Bacteria</taxon>
        <taxon>Bacillati</taxon>
        <taxon>Bacillota</taxon>
        <taxon>Bacilli</taxon>
        <taxon>Lactobacillales</taxon>
        <taxon>Streptococcaceae</taxon>
        <taxon>Streptococcus</taxon>
    </lineage>
</organism>
<evidence type="ECO:0000256" key="6">
    <source>
        <dbReference type="ARBA" id="ARBA00022989"/>
    </source>
</evidence>
<dbReference type="RefSeq" id="WP_154455310.1">
    <property type="nucleotide sequence ID" value="NZ_CP114883.1"/>
</dbReference>
<feature type="transmembrane region" description="Helical" evidence="8">
    <location>
        <begin position="6"/>
        <end position="22"/>
    </location>
</feature>
<dbReference type="Pfam" id="PF02293">
    <property type="entry name" value="AmiS_UreI"/>
    <property type="match status" value="1"/>
</dbReference>